<evidence type="ECO:0000313" key="2">
    <source>
        <dbReference type="Proteomes" id="UP000812277"/>
    </source>
</evidence>
<dbReference type="EMBL" id="JAHZIJ010000014">
    <property type="protein sequence ID" value="MBW7476598.1"/>
    <property type="molecule type" value="Genomic_DNA"/>
</dbReference>
<sequence>MNTQVKIPHGDEKVTVELTRKEMMALAGIRFHGNHNIEVSARKKLNELLEGQLDSGNGQGIPRQLLN</sequence>
<keyword evidence="2" id="KW-1185">Reference proteome</keyword>
<reference evidence="1 2" key="1">
    <citation type="submission" date="2021-07" db="EMBL/GenBank/DDBJ databases">
        <title>Paenibacillus radiodurans sp. nov., isolated from the southeastern edge of Tengger Desert.</title>
        <authorList>
            <person name="Zhang G."/>
        </authorList>
    </citation>
    <scope>NUCLEOTIDE SEQUENCE [LARGE SCALE GENOMIC DNA]</scope>
    <source>
        <strain evidence="1 2">DT7-4</strain>
    </source>
</reference>
<proteinExistence type="predicted"/>
<dbReference type="Proteomes" id="UP000812277">
    <property type="component" value="Unassembled WGS sequence"/>
</dbReference>
<dbReference type="RefSeq" id="WP_219873843.1">
    <property type="nucleotide sequence ID" value="NZ_JAHZIJ010000014.1"/>
</dbReference>
<organism evidence="1 2">
    <name type="scientific">Paenibacillus oenotherae</name>
    <dbReference type="NCBI Taxonomy" id="1435645"/>
    <lineage>
        <taxon>Bacteria</taxon>
        <taxon>Bacillati</taxon>
        <taxon>Bacillota</taxon>
        <taxon>Bacilli</taxon>
        <taxon>Bacillales</taxon>
        <taxon>Paenibacillaceae</taxon>
        <taxon>Paenibacillus</taxon>
    </lineage>
</organism>
<evidence type="ECO:0000313" key="1">
    <source>
        <dbReference type="EMBL" id="MBW7476598.1"/>
    </source>
</evidence>
<protein>
    <submittedName>
        <fullName evidence="1">Uncharacterized protein</fullName>
    </submittedName>
</protein>
<comment type="caution">
    <text evidence="1">The sequence shown here is derived from an EMBL/GenBank/DDBJ whole genome shotgun (WGS) entry which is preliminary data.</text>
</comment>
<accession>A0ABS7D9I5</accession>
<gene>
    <name evidence="1" type="ORF">K0T92_17915</name>
</gene>
<name>A0ABS7D9I5_9BACL</name>